<keyword evidence="5" id="KW-1185">Reference proteome</keyword>
<proteinExistence type="predicted"/>
<dbReference type="STRING" id="246404.A0A507F710"/>
<dbReference type="Pfam" id="PF22936">
    <property type="entry name" value="Pol_BBD"/>
    <property type="match status" value="1"/>
</dbReference>
<dbReference type="InterPro" id="IPR054722">
    <property type="entry name" value="PolX-like_BBD"/>
</dbReference>
<feature type="compositionally biased region" description="Polar residues" evidence="1">
    <location>
        <begin position="607"/>
        <end position="621"/>
    </location>
</feature>
<dbReference type="EMBL" id="QEAP01000231">
    <property type="protein sequence ID" value="TPX72069.1"/>
    <property type="molecule type" value="Genomic_DNA"/>
</dbReference>
<dbReference type="CDD" id="cd09272">
    <property type="entry name" value="RNase_HI_RT_Ty1"/>
    <property type="match status" value="1"/>
</dbReference>
<evidence type="ECO:0000256" key="1">
    <source>
        <dbReference type="SAM" id="MobiDB-lite"/>
    </source>
</evidence>
<dbReference type="OrthoDB" id="2179244at2759"/>
<keyword evidence="4" id="KW-0808">Transferase</keyword>
<feature type="region of interest" description="Disordered" evidence="1">
    <location>
        <begin position="607"/>
        <end position="629"/>
    </location>
</feature>
<feature type="domain" description="Reverse transcriptase Ty1/copia-type" evidence="2">
    <location>
        <begin position="839"/>
        <end position="917"/>
    </location>
</feature>
<sequence>MSQYCEFSYKNLAGPLNKNEWVATFNGLLSKNKLLHCTNYKYINNGNRAITSANALATANEDTLCAEHAHTPRGIFTLANVVDNSENRLFPGNLEENKHAILLLLSSVIGTFKTIINKNWSCVHTELQKVLSCCSTVSEHHVKALKKQWDNSHEDIKTFMHKFHTVIENIIANPMVPVFAECISFANQKDKIVDALHPAFAQQKGRIKNDTEHNTLDLLTNLLELIEHEINFIPSHHAPSLTNLTVDTNTTRRGKQVSTKQHCYNPLQTPRHQPKLEYECLTCKAKGSHWTWQCQKDPRFAEFKRQHDLNPWSTCLLTSHKKSKAPSHKDITHLSNQIRAIDPVQANSFLSVLTKLILPNPTLVTSPPTATTSGSQQLVTYPGFKLTQDPAPLPPWKPPYLYPHFHHKSYPFIIDSGSTHPIMKTMEFFTSFTDATSTIQTTDSESAPLTCEGTGNIALPLTKKIFLTVKNAKYCLTAIVNLLSTNCLEANKINQPGSIKQPPVTHLTTTPYFYTQKNDMDFMSYQSTHPPHTITLLAHSPSPPCDSAIEKSVNCLASNWNVLPLKKLTNCSNTNSTTSVLVIYPPTDYSTCKHTKQPLTMYPFASPQNHQPAPSASNQHETLNHPKAHNQPPGHMVFIDCLQITPAHEGKYPYVTLVADQGSTFCWTALCEHKDELLVHAMRIIEQISTYHDLTVKVVRLDPGELGTTPMMFLPNLPMAPQRSCTPSRHSLTTYSLSTSRPQQKQTPLSLLASARQLNDCETSNMEELPIPSTINSPSNCKEAMASLHAASWIEAEKYKLNQLRNNNTFTEVDLTPGLFLLDPRWVYKCYCQSRSDPCVFYINDGPNTLILSFYVNDLAMFGSRKACDKAVATLQTEFKLRDLGELSHFISLQIVRNPSGIFIHQSKYIREILDCFQPHWDPTGKKRRSIPLQQNAKTTPSQVPEVLFDMQLYLAAAGCLNYTAISCQPDIIFQYLAGTIDHGIFYSTSGNSQITGYADAAFHVHLADSRSQLRYAVVLADSAISWKSTKTTTVALSSTEAEYMAISELGRKILTFMNLHDATRIPITLPVSIFKDNLGTIAQCTSDIYTHWSKHIALRYHFIPSANSVNHSE</sequence>
<dbReference type="InterPro" id="IPR013103">
    <property type="entry name" value="RVT_2"/>
</dbReference>
<keyword evidence="4" id="KW-0239">DNA-directed DNA polymerase</keyword>
<reference evidence="4 5" key="1">
    <citation type="journal article" date="2019" name="Sci. Rep.">
        <title>Comparative genomics of chytrid fungi reveal insights into the obligate biotrophic and pathogenic lifestyle of Synchytrium endobioticum.</title>
        <authorList>
            <person name="van de Vossenberg B.T.L.H."/>
            <person name="Warris S."/>
            <person name="Nguyen H.D.T."/>
            <person name="van Gent-Pelzer M.P.E."/>
            <person name="Joly D.L."/>
            <person name="van de Geest H.C."/>
            <person name="Bonants P.J.M."/>
            <person name="Smith D.S."/>
            <person name="Levesque C.A."/>
            <person name="van der Lee T.A.J."/>
        </authorList>
    </citation>
    <scope>NUCLEOTIDE SEQUENCE [LARGE SCALE GENOMIC DNA]</scope>
    <source>
        <strain evidence="4 5">CBS 675.73</strain>
    </source>
</reference>
<dbReference type="GO" id="GO:0003887">
    <property type="term" value="F:DNA-directed DNA polymerase activity"/>
    <property type="evidence" value="ECO:0007669"/>
    <property type="project" value="UniProtKB-KW"/>
</dbReference>
<dbReference type="Pfam" id="PF07727">
    <property type="entry name" value="RVT_2"/>
    <property type="match status" value="1"/>
</dbReference>
<evidence type="ECO:0000259" key="3">
    <source>
        <dbReference type="Pfam" id="PF22936"/>
    </source>
</evidence>
<evidence type="ECO:0000313" key="5">
    <source>
        <dbReference type="Proteomes" id="UP000320333"/>
    </source>
</evidence>
<organism evidence="4 5">
    <name type="scientific">Chytriomyces confervae</name>
    <dbReference type="NCBI Taxonomy" id="246404"/>
    <lineage>
        <taxon>Eukaryota</taxon>
        <taxon>Fungi</taxon>
        <taxon>Fungi incertae sedis</taxon>
        <taxon>Chytridiomycota</taxon>
        <taxon>Chytridiomycota incertae sedis</taxon>
        <taxon>Chytridiomycetes</taxon>
        <taxon>Chytridiales</taxon>
        <taxon>Chytriomycetaceae</taxon>
        <taxon>Chytriomyces</taxon>
    </lineage>
</organism>
<accession>A0A507F710</accession>
<dbReference type="PANTHER" id="PTHR11439">
    <property type="entry name" value="GAG-POL-RELATED RETROTRANSPOSON"/>
    <property type="match status" value="1"/>
</dbReference>
<evidence type="ECO:0000259" key="2">
    <source>
        <dbReference type="Pfam" id="PF07727"/>
    </source>
</evidence>
<dbReference type="PANTHER" id="PTHR11439:SF467">
    <property type="entry name" value="INTEGRASE CATALYTIC DOMAIN-CONTAINING PROTEIN"/>
    <property type="match status" value="1"/>
</dbReference>
<gene>
    <name evidence="4" type="ORF">CcCBS67573_g05921</name>
</gene>
<dbReference type="AlphaFoldDB" id="A0A507F710"/>
<evidence type="ECO:0000313" key="4">
    <source>
        <dbReference type="EMBL" id="TPX72069.1"/>
    </source>
</evidence>
<feature type="region of interest" description="Disordered" evidence="1">
    <location>
        <begin position="724"/>
        <end position="743"/>
    </location>
</feature>
<protein>
    <submittedName>
        <fullName evidence="4">DNA-directed DNA polymerase</fullName>
    </submittedName>
</protein>
<feature type="domain" description="Retrovirus-related Pol polyprotein from transposon TNT 1-94-like beta-barrel" evidence="3">
    <location>
        <begin position="412"/>
        <end position="491"/>
    </location>
</feature>
<comment type="caution">
    <text evidence="4">The sequence shown here is derived from an EMBL/GenBank/DDBJ whole genome shotgun (WGS) entry which is preliminary data.</text>
</comment>
<keyword evidence="4" id="KW-0548">Nucleotidyltransferase</keyword>
<name>A0A507F710_9FUNG</name>
<dbReference type="Proteomes" id="UP000320333">
    <property type="component" value="Unassembled WGS sequence"/>
</dbReference>